<evidence type="ECO:0000313" key="3">
    <source>
        <dbReference type="Proteomes" id="UP000238274"/>
    </source>
</evidence>
<reference evidence="3" key="3">
    <citation type="journal article" date="2018" name="Mol. Plant Microbe Interact.">
        <title>Genome sequence resources for the wheat stripe rust pathogen (Puccinia striiformis f. sp. tritici) and the barley stripe rust pathogen (Puccinia striiformis f. sp. hordei).</title>
        <authorList>
            <person name="Xia C."/>
            <person name="Wang M."/>
            <person name="Yin C."/>
            <person name="Cornejo O.E."/>
            <person name="Hulbert S.H."/>
            <person name="Chen X."/>
        </authorList>
    </citation>
    <scope>NUCLEOTIDE SEQUENCE [LARGE SCALE GENOMIC DNA]</scope>
    <source>
        <strain evidence="3">93TX-2</strain>
    </source>
</reference>
<dbReference type="VEuPathDB" id="FungiDB:PSTT_02941"/>
<protein>
    <submittedName>
        <fullName evidence="2">Uncharacterized protein</fullName>
    </submittedName>
</protein>
<reference evidence="3" key="2">
    <citation type="journal article" date="2018" name="BMC Genomics">
        <title>Genomic insights into host adaptation between the wheat stripe rust pathogen (Puccinia striiformis f. sp. tritici) and the barley stripe rust pathogen (Puccinia striiformis f. sp. hordei).</title>
        <authorList>
            <person name="Xia C."/>
            <person name="Wang M."/>
            <person name="Yin C."/>
            <person name="Cornejo O.E."/>
            <person name="Hulbert S.H."/>
            <person name="Chen X."/>
        </authorList>
    </citation>
    <scope>NUCLEOTIDE SEQUENCE [LARGE SCALE GENOMIC DNA]</scope>
    <source>
        <strain evidence="3">93TX-2</strain>
    </source>
</reference>
<reference evidence="2 3" key="1">
    <citation type="submission" date="2017-12" db="EMBL/GenBank/DDBJ databases">
        <title>Gene loss provides genomic basis for host adaptation in cereal stripe rust fungi.</title>
        <authorList>
            <person name="Xia C."/>
        </authorList>
    </citation>
    <scope>NUCLEOTIDE SEQUENCE [LARGE SCALE GENOMIC DNA]</scope>
    <source>
        <strain evidence="2 3">93TX-2</strain>
    </source>
</reference>
<dbReference type="EMBL" id="PKSM01000049">
    <property type="protein sequence ID" value="POW19423.1"/>
    <property type="molecule type" value="Genomic_DNA"/>
</dbReference>
<comment type="caution">
    <text evidence="2">The sequence shown here is derived from an EMBL/GenBank/DDBJ whole genome shotgun (WGS) entry which is preliminary data.</text>
</comment>
<dbReference type="PANTHER" id="PTHR33324">
    <property type="entry name" value="EXPRESSED PROTEIN"/>
    <property type="match status" value="1"/>
</dbReference>
<feature type="compositionally biased region" description="Acidic residues" evidence="1">
    <location>
        <begin position="337"/>
        <end position="348"/>
    </location>
</feature>
<keyword evidence="3" id="KW-1185">Reference proteome</keyword>
<sequence length="348" mass="38704">MPRRKKNTTTTAPLITPTPAESQATQKIIWDKDSVNGITSIQILLNWLAIDRNFASWCGNKTGSTKQAMANEIVALLVEAGITHQNQKGVLTKIGELQLLYQKASDFHCHTGSGLQESGIANATHTLQMALIKKCKYRDKLHPVMATRTSATLHTNKLPDMSVPNLLGSTLLDKLVPDILDDNDDLNIDQPSSALASELPLQTPERWKSNVARQTTTGASVLQPERNTMMEKARVDKEGAWIDNKINRDNQMLKVEKMKTMMVLERESQIKIKQNKLAETRRSLTFIKELKARGDSKKEIKMYMGLLFQNPGKGSAQAAQDPTNSDSDKNSDSDEKSDSDESTDNNDN</sequence>
<accession>A0A2S4WCE9</accession>
<evidence type="ECO:0000313" key="2">
    <source>
        <dbReference type="EMBL" id="POW19423.1"/>
    </source>
</evidence>
<dbReference type="AlphaFoldDB" id="A0A2S4WCE9"/>
<dbReference type="Proteomes" id="UP000238274">
    <property type="component" value="Unassembled WGS sequence"/>
</dbReference>
<gene>
    <name evidence="2" type="ORF">PSHT_04727</name>
</gene>
<dbReference type="PANTHER" id="PTHR33324:SF2">
    <property type="entry name" value="MYB_SANT-LIKE DNA-BINDING DOMAIN-CONTAINING PROTEIN"/>
    <property type="match status" value="1"/>
</dbReference>
<feature type="compositionally biased region" description="Basic and acidic residues" evidence="1">
    <location>
        <begin position="326"/>
        <end position="336"/>
    </location>
</feature>
<evidence type="ECO:0000256" key="1">
    <source>
        <dbReference type="SAM" id="MobiDB-lite"/>
    </source>
</evidence>
<organism evidence="2 3">
    <name type="scientific">Puccinia striiformis</name>
    <dbReference type="NCBI Taxonomy" id="27350"/>
    <lineage>
        <taxon>Eukaryota</taxon>
        <taxon>Fungi</taxon>
        <taxon>Dikarya</taxon>
        <taxon>Basidiomycota</taxon>
        <taxon>Pucciniomycotina</taxon>
        <taxon>Pucciniomycetes</taxon>
        <taxon>Pucciniales</taxon>
        <taxon>Pucciniaceae</taxon>
        <taxon>Puccinia</taxon>
    </lineage>
</organism>
<proteinExistence type="predicted"/>
<feature type="region of interest" description="Disordered" evidence="1">
    <location>
        <begin position="310"/>
        <end position="348"/>
    </location>
</feature>
<dbReference type="VEuPathDB" id="FungiDB:PSHT_04727"/>
<dbReference type="OrthoDB" id="168171at2759"/>
<name>A0A2S4WCE9_9BASI</name>